<accession>A0A2K1ZAZ8</accession>
<dbReference type="InParanoid" id="A0A2K1ZAZ8"/>
<name>A0A2K1ZAZ8_POPTR</name>
<evidence type="ECO:0000313" key="1">
    <source>
        <dbReference type="EMBL" id="PNT22453.1"/>
    </source>
</evidence>
<dbReference type="AlphaFoldDB" id="A0A2K1ZAZ8"/>
<organism evidence="1 2">
    <name type="scientific">Populus trichocarpa</name>
    <name type="common">Western balsam poplar</name>
    <name type="synonym">Populus balsamifera subsp. trichocarpa</name>
    <dbReference type="NCBI Taxonomy" id="3694"/>
    <lineage>
        <taxon>Eukaryota</taxon>
        <taxon>Viridiplantae</taxon>
        <taxon>Streptophyta</taxon>
        <taxon>Embryophyta</taxon>
        <taxon>Tracheophyta</taxon>
        <taxon>Spermatophyta</taxon>
        <taxon>Magnoliopsida</taxon>
        <taxon>eudicotyledons</taxon>
        <taxon>Gunneridae</taxon>
        <taxon>Pentapetalae</taxon>
        <taxon>rosids</taxon>
        <taxon>fabids</taxon>
        <taxon>Malpighiales</taxon>
        <taxon>Salicaceae</taxon>
        <taxon>Saliceae</taxon>
        <taxon>Populus</taxon>
    </lineage>
</organism>
<dbReference type="EMBL" id="CM009297">
    <property type="protein sequence ID" value="PNT22453.1"/>
    <property type="molecule type" value="Genomic_DNA"/>
</dbReference>
<protein>
    <submittedName>
        <fullName evidence="1">Uncharacterized protein</fullName>
    </submittedName>
</protein>
<evidence type="ECO:0000313" key="2">
    <source>
        <dbReference type="Proteomes" id="UP000006729"/>
    </source>
</evidence>
<gene>
    <name evidence="1" type="ORF">POPTR_008G033100</name>
</gene>
<proteinExistence type="predicted"/>
<dbReference type="Proteomes" id="UP000006729">
    <property type="component" value="Chromosome 8"/>
</dbReference>
<sequence length="67" mass="7818">MYVILKKIKLFVFMKFQLDSPVHHPRIQATATVKANKSLNQTIMSIPNFSNCHIIPQKTTLYPDRNF</sequence>
<reference evidence="1 2" key="1">
    <citation type="journal article" date="2006" name="Science">
        <title>The genome of black cottonwood, Populus trichocarpa (Torr. &amp; Gray).</title>
        <authorList>
            <person name="Tuskan G.A."/>
            <person name="Difazio S."/>
            <person name="Jansson S."/>
            <person name="Bohlmann J."/>
            <person name="Grigoriev I."/>
            <person name="Hellsten U."/>
            <person name="Putnam N."/>
            <person name="Ralph S."/>
            <person name="Rombauts S."/>
            <person name="Salamov A."/>
            <person name="Schein J."/>
            <person name="Sterck L."/>
            <person name="Aerts A."/>
            <person name="Bhalerao R.R."/>
            <person name="Bhalerao R.P."/>
            <person name="Blaudez D."/>
            <person name="Boerjan W."/>
            <person name="Brun A."/>
            <person name="Brunner A."/>
            <person name="Busov V."/>
            <person name="Campbell M."/>
            <person name="Carlson J."/>
            <person name="Chalot M."/>
            <person name="Chapman J."/>
            <person name="Chen G.L."/>
            <person name="Cooper D."/>
            <person name="Coutinho P.M."/>
            <person name="Couturier J."/>
            <person name="Covert S."/>
            <person name="Cronk Q."/>
            <person name="Cunningham R."/>
            <person name="Davis J."/>
            <person name="Degroeve S."/>
            <person name="Dejardin A."/>
            <person name="Depamphilis C."/>
            <person name="Detter J."/>
            <person name="Dirks B."/>
            <person name="Dubchak I."/>
            <person name="Duplessis S."/>
            <person name="Ehlting J."/>
            <person name="Ellis B."/>
            <person name="Gendler K."/>
            <person name="Goodstein D."/>
            <person name="Gribskov M."/>
            <person name="Grimwood J."/>
            <person name="Groover A."/>
            <person name="Gunter L."/>
            <person name="Hamberger B."/>
            <person name="Heinze B."/>
            <person name="Helariutta Y."/>
            <person name="Henrissat B."/>
            <person name="Holligan D."/>
            <person name="Holt R."/>
            <person name="Huang W."/>
            <person name="Islam-Faridi N."/>
            <person name="Jones S."/>
            <person name="Jones-Rhoades M."/>
            <person name="Jorgensen R."/>
            <person name="Joshi C."/>
            <person name="Kangasjarvi J."/>
            <person name="Karlsson J."/>
            <person name="Kelleher C."/>
            <person name="Kirkpatrick R."/>
            <person name="Kirst M."/>
            <person name="Kohler A."/>
            <person name="Kalluri U."/>
            <person name="Larimer F."/>
            <person name="Leebens-Mack J."/>
            <person name="Leple J.C."/>
            <person name="Locascio P."/>
            <person name="Lou Y."/>
            <person name="Lucas S."/>
            <person name="Martin F."/>
            <person name="Montanini B."/>
            <person name="Napoli C."/>
            <person name="Nelson D.R."/>
            <person name="Nelson C."/>
            <person name="Nieminen K."/>
            <person name="Nilsson O."/>
            <person name="Pereda V."/>
            <person name="Peter G."/>
            <person name="Philippe R."/>
            <person name="Pilate G."/>
            <person name="Poliakov A."/>
            <person name="Razumovskaya J."/>
            <person name="Richardson P."/>
            <person name="Rinaldi C."/>
            <person name="Ritland K."/>
            <person name="Rouze P."/>
            <person name="Ryaboy D."/>
            <person name="Schmutz J."/>
            <person name="Schrader J."/>
            <person name="Segerman B."/>
            <person name="Shin H."/>
            <person name="Siddiqui A."/>
            <person name="Sterky F."/>
            <person name="Terry A."/>
            <person name="Tsai C.J."/>
            <person name="Uberbacher E."/>
            <person name="Unneberg P."/>
            <person name="Vahala J."/>
            <person name="Wall K."/>
            <person name="Wessler S."/>
            <person name="Yang G."/>
            <person name="Yin T."/>
            <person name="Douglas C."/>
            <person name="Marra M."/>
            <person name="Sandberg G."/>
            <person name="Van de Peer Y."/>
            <person name="Rokhsar D."/>
        </authorList>
    </citation>
    <scope>NUCLEOTIDE SEQUENCE [LARGE SCALE GENOMIC DNA]</scope>
    <source>
        <strain evidence="2">cv. Nisqually</strain>
    </source>
</reference>
<keyword evidence="2" id="KW-1185">Reference proteome</keyword>